<dbReference type="InParanoid" id="A0A1E7FFN6"/>
<organism evidence="2 3">
    <name type="scientific">Fragilariopsis cylindrus CCMP1102</name>
    <dbReference type="NCBI Taxonomy" id="635003"/>
    <lineage>
        <taxon>Eukaryota</taxon>
        <taxon>Sar</taxon>
        <taxon>Stramenopiles</taxon>
        <taxon>Ochrophyta</taxon>
        <taxon>Bacillariophyta</taxon>
        <taxon>Bacillariophyceae</taxon>
        <taxon>Bacillariophycidae</taxon>
        <taxon>Bacillariales</taxon>
        <taxon>Bacillariaceae</taxon>
        <taxon>Fragilariopsis</taxon>
    </lineage>
</organism>
<name>A0A1E7FFN6_9STRA</name>
<feature type="compositionally biased region" description="Polar residues" evidence="1">
    <location>
        <begin position="182"/>
        <end position="195"/>
    </location>
</feature>
<gene>
    <name evidence="2" type="ORF">FRACYDRAFT_261449</name>
</gene>
<dbReference type="EMBL" id="KV784358">
    <property type="protein sequence ID" value="OEU16980.1"/>
    <property type="molecule type" value="Genomic_DNA"/>
</dbReference>
<keyword evidence="3" id="KW-1185">Reference proteome</keyword>
<feature type="region of interest" description="Disordered" evidence="1">
    <location>
        <begin position="119"/>
        <end position="142"/>
    </location>
</feature>
<reference evidence="2 3" key="1">
    <citation type="submission" date="2016-09" db="EMBL/GenBank/DDBJ databases">
        <title>Extensive genetic diversity and differential bi-allelic expression allows diatom success in the polar Southern Ocean.</title>
        <authorList>
            <consortium name="DOE Joint Genome Institute"/>
            <person name="Mock T."/>
            <person name="Otillar R.P."/>
            <person name="Strauss J."/>
            <person name="Dupont C."/>
            <person name="Frickenhaus S."/>
            <person name="Maumus F."/>
            <person name="Mcmullan M."/>
            <person name="Sanges R."/>
            <person name="Schmutz J."/>
            <person name="Toseland A."/>
            <person name="Valas R."/>
            <person name="Veluchamy A."/>
            <person name="Ward B.J."/>
            <person name="Allen A."/>
            <person name="Barry K."/>
            <person name="Falciatore A."/>
            <person name="Ferrante M."/>
            <person name="Fortunato A.E."/>
            <person name="Gloeckner G."/>
            <person name="Gruber A."/>
            <person name="Hipkin R."/>
            <person name="Janech M."/>
            <person name="Kroth P."/>
            <person name="Leese F."/>
            <person name="Lindquist E."/>
            <person name="Lyon B.R."/>
            <person name="Martin J."/>
            <person name="Mayer C."/>
            <person name="Parker M."/>
            <person name="Quesneville H."/>
            <person name="Raymond J."/>
            <person name="Uhlig C."/>
            <person name="Valentin K.U."/>
            <person name="Worden A.Z."/>
            <person name="Armbrust E.V."/>
            <person name="Bowler C."/>
            <person name="Green B."/>
            <person name="Moulton V."/>
            <person name="Van Oosterhout C."/>
            <person name="Grigoriev I."/>
        </authorList>
    </citation>
    <scope>NUCLEOTIDE SEQUENCE [LARGE SCALE GENOMIC DNA]</scope>
    <source>
        <strain evidence="2 3">CCMP1102</strain>
    </source>
</reference>
<dbReference type="Proteomes" id="UP000095751">
    <property type="component" value="Unassembled WGS sequence"/>
</dbReference>
<feature type="compositionally biased region" description="Low complexity" evidence="1">
    <location>
        <begin position="202"/>
        <end position="220"/>
    </location>
</feature>
<dbReference type="AlphaFoldDB" id="A0A1E7FFN6"/>
<dbReference type="OrthoDB" id="49233at2759"/>
<evidence type="ECO:0000313" key="3">
    <source>
        <dbReference type="Proteomes" id="UP000095751"/>
    </source>
</evidence>
<feature type="region of interest" description="Disordered" evidence="1">
    <location>
        <begin position="1"/>
        <end position="37"/>
    </location>
</feature>
<accession>A0A1E7FFN6</accession>
<feature type="region of interest" description="Disordered" evidence="1">
    <location>
        <begin position="182"/>
        <end position="227"/>
    </location>
</feature>
<dbReference type="KEGG" id="fcy:FRACYDRAFT_261449"/>
<evidence type="ECO:0000256" key="1">
    <source>
        <dbReference type="SAM" id="MobiDB-lite"/>
    </source>
</evidence>
<protein>
    <submittedName>
        <fullName evidence="2">Uncharacterized protein</fullName>
    </submittedName>
</protein>
<sequence>MKMVHPIGNNKICPIDNNRTHDGRKSQNIPLPESHVHRTQSEVQLCQDMESAEQRDLNMFYRLVNGIRDRQMHLVRDNESSNAAAAYYDPAHGLTEAEQSLARIIHTRNAPVATVPSPKNININNNNNRYNHANRHSSGLNTGIPIFEVKNEEQQQQQQEGPASAALASLVGNHRLQQNEWSFSGFDDSSTSLSPEQRESQYIHQQQQQQQHNQFSSNQSTANASSPSCTAQHFATAAALAVATSSIPHTLQQQYHNFSSASMTDGGDMDEGIFDFDL</sequence>
<proteinExistence type="predicted"/>
<feature type="compositionally biased region" description="Low complexity" evidence="1">
    <location>
        <begin position="120"/>
        <end position="131"/>
    </location>
</feature>
<evidence type="ECO:0000313" key="2">
    <source>
        <dbReference type="EMBL" id="OEU16980.1"/>
    </source>
</evidence>